<dbReference type="PANTHER" id="PTHR43228:SF1">
    <property type="entry name" value="TWO-COMPONENT RESPONSE REGULATOR ARR22"/>
    <property type="match status" value="1"/>
</dbReference>
<dbReference type="InterPro" id="IPR052048">
    <property type="entry name" value="ST_Response_Regulator"/>
</dbReference>
<feature type="compositionally biased region" description="Pro residues" evidence="1">
    <location>
        <begin position="166"/>
        <end position="177"/>
    </location>
</feature>
<name>A0A381R9X3_9ZZZZ</name>
<dbReference type="Pfam" id="PF00072">
    <property type="entry name" value="Response_reg"/>
    <property type="match status" value="1"/>
</dbReference>
<dbReference type="Gene3D" id="3.40.50.2300">
    <property type="match status" value="1"/>
</dbReference>
<dbReference type="PANTHER" id="PTHR43228">
    <property type="entry name" value="TWO-COMPONENT RESPONSE REGULATOR"/>
    <property type="match status" value="1"/>
</dbReference>
<keyword evidence="2" id="KW-0812">Transmembrane</keyword>
<evidence type="ECO:0000256" key="2">
    <source>
        <dbReference type="SAM" id="Phobius"/>
    </source>
</evidence>
<keyword evidence="2" id="KW-0472">Membrane</keyword>
<feature type="domain" description="Response regulatory" evidence="3">
    <location>
        <begin position="8"/>
        <end position="123"/>
    </location>
</feature>
<protein>
    <recommendedName>
        <fullName evidence="3">Response regulatory domain-containing protein</fullName>
    </recommendedName>
</protein>
<dbReference type="AlphaFoldDB" id="A0A381R9X3"/>
<dbReference type="InterPro" id="IPR001789">
    <property type="entry name" value="Sig_transdc_resp-reg_receiver"/>
</dbReference>
<dbReference type="CDD" id="cd00156">
    <property type="entry name" value="REC"/>
    <property type="match status" value="1"/>
</dbReference>
<evidence type="ECO:0000259" key="3">
    <source>
        <dbReference type="PROSITE" id="PS50110"/>
    </source>
</evidence>
<feature type="transmembrane region" description="Helical" evidence="2">
    <location>
        <begin position="185"/>
        <end position="206"/>
    </location>
</feature>
<dbReference type="GO" id="GO:0000160">
    <property type="term" value="P:phosphorelay signal transduction system"/>
    <property type="evidence" value="ECO:0007669"/>
    <property type="project" value="InterPro"/>
</dbReference>
<sequence>MTSTSKLTALIVLRNRISAGRIQSILHQRGWLTELCGDGDRAVDQYVNLKPDLVFIGLDIPTLDGHVAALEMRESDHKARIVFVTSRTRLAKAEDAAFSAGAVAVLTSPLTQADFDQNWDAINGPIPEAPGLADLDELYPEIDESKPPAPGHPMDFPSLGVDGGMPPVPMPPTTDPSPEPRRSRLPLTVALLVLAAIGVGAAYAYYLGWHWHFWDFYPSAPHRR</sequence>
<gene>
    <name evidence="4" type="ORF">METZ01_LOCUS41410</name>
</gene>
<organism evidence="4">
    <name type="scientific">marine metagenome</name>
    <dbReference type="NCBI Taxonomy" id="408172"/>
    <lineage>
        <taxon>unclassified sequences</taxon>
        <taxon>metagenomes</taxon>
        <taxon>ecological metagenomes</taxon>
    </lineage>
</organism>
<evidence type="ECO:0000256" key="1">
    <source>
        <dbReference type="SAM" id="MobiDB-lite"/>
    </source>
</evidence>
<accession>A0A381R9X3</accession>
<dbReference type="InterPro" id="IPR011006">
    <property type="entry name" value="CheY-like_superfamily"/>
</dbReference>
<reference evidence="4" key="1">
    <citation type="submission" date="2018-05" db="EMBL/GenBank/DDBJ databases">
        <authorList>
            <person name="Lanie J.A."/>
            <person name="Ng W.-L."/>
            <person name="Kazmierczak K.M."/>
            <person name="Andrzejewski T.M."/>
            <person name="Davidsen T.M."/>
            <person name="Wayne K.J."/>
            <person name="Tettelin H."/>
            <person name="Glass J.I."/>
            <person name="Rusch D."/>
            <person name="Podicherti R."/>
            <person name="Tsui H.-C.T."/>
            <person name="Winkler M.E."/>
        </authorList>
    </citation>
    <scope>NUCLEOTIDE SEQUENCE</scope>
</reference>
<dbReference type="PROSITE" id="PS50110">
    <property type="entry name" value="RESPONSE_REGULATORY"/>
    <property type="match status" value="1"/>
</dbReference>
<evidence type="ECO:0000313" key="4">
    <source>
        <dbReference type="EMBL" id="SUZ88556.1"/>
    </source>
</evidence>
<dbReference type="EMBL" id="UINC01001776">
    <property type="protein sequence ID" value="SUZ88556.1"/>
    <property type="molecule type" value="Genomic_DNA"/>
</dbReference>
<feature type="region of interest" description="Disordered" evidence="1">
    <location>
        <begin position="143"/>
        <end position="182"/>
    </location>
</feature>
<keyword evidence="2" id="KW-1133">Transmembrane helix</keyword>
<proteinExistence type="predicted"/>
<dbReference type="SUPFAM" id="SSF52172">
    <property type="entry name" value="CheY-like"/>
    <property type="match status" value="1"/>
</dbReference>